<dbReference type="Proteomes" id="UP000310541">
    <property type="component" value="Unassembled WGS sequence"/>
</dbReference>
<dbReference type="Gene3D" id="2.40.260.10">
    <property type="entry name" value="Sortase"/>
    <property type="match status" value="1"/>
</dbReference>
<proteinExistence type="predicted"/>
<dbReference type="AlphaFoldDB" id="A0A4U1MGF0"/>
<dbReference type="SUPFAM" id="SSF63817">
    <property type="entry name" value="Sortase"/>
    <property type="match status" value="1"/>
</dbReference>
<reference evidence="3 4" key="1">
    <citation type="submission" date="2019-04" db="EMBL/GenBank/DDBJ databases">
        <title>Genome sequence of Bacillus hwajinpoensis strain Y2.</title>
        <authorList>
            <person name="Fair J.L."/>
            <person name="Maclea K.S."/>
        </authorList>
    </citation>
    <scope>NUCLEOTIDE SEQUENCE [LARGE SCALE GENOMIC DNA]</scope>
    <source>
        <strain evidence="3 4">Y2</strain>
    </source>
</reference>
<dbReference type="InterPro" id="IPR042001">
    <property type="entry name" value="Sortase_F"/>
</dbReference>
<dbReference type="RefSeq" id="WP_136948044.1">
    <property type="nucleotide sequence ID" value="NZ_SWFM01000004.1"/>
</dbReference>
<dbReference type="Pfam" id="PF04203">
    <property type="entry name" value="Sortase"/>
    <property type="match status" value="1"/>
</dbReference>
<evidence type="ECO:0000256" key="1">
    <source>
        <dbReference type="ARBA" id="ARBA00022801"/>
    </source>
</evidence>
<organism evidence="3 4">
    <name type="scientific">Guptibacillus hwajinpoensis</name>
    <dbReference type="NCBI Taxonomy" id="208199"/>
    <lineage>
        <taxon>Bacteria</taxon>
        <taxon>Bacillati</taxon>
        <taxon>Bacillota</taxon>
        <taxon>Bacilli</taxon>
        <taxon>Bacillales</taxon>
        <taxon>Guptibacillaceae</taxon>
        <taxon>Guptibacillus</taxon>
    </lineage>
</organism>
<comment type="caution">
    <text evidence="3">The sequence shown here is derived from an EMBL/GenBank/DDBJ whole genome shotgun (WGS) entry which is preliminary data.</text>
</comment>
<feature type="active site" description="Acyl-thioester intermediate" evidence="2">
    <location>
        <position position="206"/>
    </location>
</feature>
<dbReference type="InterPro" id="IPR005754">
    <property type="entry name" value="Sortase"/>
</dbReference>
<dbReference type="SUPFAM" id="SSF49265">
    <property type="entry name" value="Fibronectin type III"/>
    <property type="match status" value="1"/>
</dbReference>
<gene>
    <name evidence="3" type="ORF">FBF83_15440</name>
</gene>
<dbReference type="CDD" id="cd00063">
    <property type="entry name" value="FN3"/>
    <property type="match status" value="1"/>
</dbReference>
<dbReference type="InterPro" id="IPR023365">
    <property type="entry name" value="Sortase_dom-sf"/>
</dbReference>
<evidence type="ECO:0000313" key="4">
    <source>
        <dbReference type="Proteomes" id="UP000310541"/>
    </source>
</evidence>
<dbReference type="OrthoDB" id="525039at2"/>
<dbReference type="InterPro" id="IPR003961">
    <property type="entry name" value="FN3_dom"/>
</dbReference>
<dbReference type="CDD" id="cd05829">
    <property type="entry name" value="Sortase_F"/>
    <property type="match status" value="1"/>
</dbReference>
<evidence type="ECO:0000313" key="3">
    <source>
        <dbReference type="EMBL" id="TKD69380.1"/>
    </source>
</evidence>
<keyword evidence="1" id="KW-0378">Hydrolase</keyword>
<sequence>MKKFMLLIIGAIIWLVLAGYNNNYANPEPVQEITNEEVQEAQTSQINVEEVEKPAVLSDEFLLLDSQKEKIEQAKKVQNTQKGISPVKVEIPAIDVTANIANVGILENGQMGVPENINEVGWFEPGFKPGTKGNSVLAGHVDSKEGPAIFFYLDKLSKGDEIILTGKDGEKLTFVVTGKESYPYQNSPIEKIFGPTDSRNLNLITCTGTFNRSKGTHEERLVVTTVLKEDPKEKEVTVDPNEVPDAPTNVTASGNFLSWHAVRDENVVGYRIYKADQNGSYKQVESISSIERKSYTDENASTSSYYVTAVDIFGNESAPSKKFIPEQ</sequence>
<accession>A0A4U1MGF0</accession>
<feature type="active site" description="Proton donor/acceptor" evidence="2">
    <location>
        <position position="140"/>
    </location>
</feature>
<protein>
    <submittedName>
        <fullName evidence="3">Sortase</fullName>
    </submittedName>
</protein>
<dbReference type="Gene3D" id="2.60.40.10">
    <property type="entry name" value="Immunoglobulins"/>
    <property type="match status" value="1"/>
</dbReference>
<dbReference type="EMBL" id="SWFM01000004">
    <property type="protein sequence ID" value="TKD69380.1"/>
    <property type="molecule type" value="Genomic_DNA"/>
</dbReference>
<evidence type="ECO:0000256" key="2">
    <source>
        <dbReference type="PIRSR" id="PIRSR605754-1"/>
    </source>
</evidence>
<dbReference type="InterPro" id="IPR036116">
    <property type="entry name" value="FN3_sf"/>
</dbReference>
<dbReference type="GO" id="GO:0016787">
    <property type="term" value="F:hydrolase activity"/>
    <property type="evidence" value="ECO:0007669"/>
    <property type="project" value="UniProtKB-KW"/>
</dbReference>
<dbReference type="InterPro" id="IPR013783">
    <property type="entry name" value="Ig-like_fold"/>
</dbReference>
<name>A0A4U1MGF0_9BACL</name>